<organism evidence="10 11">
    <name type="scientific">Halomonas koreensis</name>
    <dbReference type="NCBI Taxonomy" id="245385"/>
    <lineage>
        <taxon>Bacteria</taxon>
        <taxon>Pseudomonadati</taxon>
        <taxon>Pseudomonadota</taxon>
        <taxon>Gammaproteobacteria</taxon>
        <taxon>Oceanospirillales</taxon>
        <taxon>Halomonadaceae</taxon>
        <taxon>Halomonas</taxon>
    </lineage>
</organism>
<evidence type="ECO:0000256" key="1">
    <source>
        <dbReference type="ARBA" id="ARBA00022448"/>
    </source>
</evidence>
<sequence>MTPLSTTLLAFSMSTDAFAAAIGKGAAVEHPRFREALRTGLIFGVVEAITPLIGWGLGVGASHYISAWDHWVVFVLLLLLGGRMILGGLATPQADSEAPAARRGRHAWWLVAATALITSIDALTVGIGLAFMDVNILATALAIGLATTLMATLGVMLGHRLGVLIGQRAEVLGGVVLIGIGTAILIDHLGLW</sequence>
<evidence type="ECO:0000256" key="2">
    <source>
        <dbReference type="ARBA" id="ARBA00022475"/>
    </source>
</evidence>
<evidence type="ECO:0000256" key="6">
    <source>
        <dbReference type="ARBA" id="ARBA00023136"/>
    </source>
</evidence>
<dbReference type="InterPro" id="IPR022929">
    <property type="entry name" value="Put_MntP"/>
</dbReference>
<evidence type="ECO:0000256" key="7">
    <source>
        <dbReference type="ARBA" id="ARBA00023211"/>
    </source>
</evidence>
<feature type="chain" id="PRO_5046549955" description="Putative manganese efflux pump MntP" evidence="9">
    <location>
        <begin position="20"/>
        <end position="192"/>
    </location>
</feature>
<keyword evidence="4 8" id="KW-1133">Transmembrane helix</keyword>
<dbReference type="RefSeq" id="WP_309653014.1">
    <property type="nucleotide sequence ID" value="NZ_JARWAK010000009.1"/>
</dbReference>
<evidence type="ECO:0000256" key="9">
    <source>
        <dbReference type="SAM" id="SignalP"/>
    </source>
</evidence>
<comment type="caution">
    <text evidence="8">Lacks conserved residue(s) required for the propagation of feature annotation.</text>
</comment>
<keyword evidence="11" id="KW-1185">Reference proteome</keyword>
<gene>
    <name evidence="8 10" type="primary">mntP</name>
    <name evidence="10" type="ORF">QC818_11535</name>
</gene>
<feature type="transmembrane region" description="Helical" evidence="8">
    <location>
        <begin position="107"/>
        <end position="130"/>
    </location>
</feature>
<comment type="caution">
    <text evidence="10">The sequence shown here is derived from an EMBL/GenBank/DDBJ whole genome shotgun (WGS) entry which is preliminary data.</text>
</comment>
<keyword evidence="5 8" id="KW-0406">Ion transport</keyword>
<comment type="function">
    <text evidence="8">Probably functions as a manganese efflux pump.</text>
</comment>
<keyword evidence="2 8" id="KW-1003">Cell membrane</keyword>
<dbReference type="NCBIfam" id="NF008546">
    <property type="entry name" value="PRK11469.1"/>
    <property type="match status" value="1"/>
</dbReference>
<keyword evidence="7 8" id="KW-0464">Manganese</keyword>
<evidence type="ECO:0000256" key="8">
    <source>
        <dbReference type="HAMAP-Rule" id="MF_01521"/>
    </source>
</evidence>
<protein>
    <recommendedName>
        <fullName evidence="8">Putative manganese efflux pump MntP</fullName>
    </recommendedName>
</protein>
<comment type="subcellular location">
    <subcellularLocation>
        <location evidence="8">Cell membrane</location>
        <topology evidence="8">Multi-pass membrane protein</topology>
    </subcellularLocation>
</comment>
<dbReference type="InterPro" id="IPR003810">
    <property type="entry name" value="Mntp/YtaF"/>
</dbReference>
<proteinExistence type="inferred from homology"/>
<dbReference type="PANTHER" id="PTHR35529">
    <property type="entry name" value="MANGANESE EFFLUX PUMP MNTP-RELATED"/>
    <property type="match status" value="1"/>
</dbReference>
<evidence type="ECO:0000256" key="5">
    <source>
        <dbReference type="ARBA" id="ARBA00023065"/>
    </source>
</evidence>
<dbReference type="Pfam" id="PF02659">
    <property type="entry name" value="Mntp"/>
    <property type="match status" value="1"/>
</dbReference>
<comment type="similarity">
    <text evidence="8">Belongs to the MntP (TC 9.B.29) family.</text>
</comment>
<reference evidence="10 11" key="1">
    <citation type="submission" date="2023-04" db="EMBL/GenBank/DDBJ databases">
        <title>A long-awaited taxogenomic arrangement of the family Halomonadaceae.</title>
        <authorList>
            <person name="De La Haba R."/>
            <person name="Chuvochina M."/>
            <person name="Wittouck S."/>
            <person name="Arahal D.R."/>
            <person name="Sanchez-Porro C."/>
            <person name="Hugenholtz P."/>
            <person name="Ventosa A."/>
        </authorList>
    </citation>
    <scope>NUCLEOTIDE SEQUENCE [LARGE SCALE GENOMIC DNA]</scope>
    <source>
        <strain evidence="10 11">DSM 23530</strain>
    </source>
</reference>
<feature type="transmembrane region" description="Helical" evidence="8">
    <location>
        <begin position="136"/>
        <end position="157"/>
    </location>
</feature>
<keyword evidence="6 8" id="KW-0472">Membrane</keyword>
<evidence type="ECO:0000256" key="4">
    <source>
        <dbReference type="ARBA" id="ARBA00022989"/>
    </source>
</evidence>
<feature type="signal peptide" evidence="9">
    <location>
        <begin position="1"/>
        <end position="19"/>
    </location>
</feature>
<dbReference type="PANTHER" id="PTHR35529:SF1">
    <property type="entry name" value="MANGANESE EFFLUX PUMP MNTP-RELATED"/>
    <property type="match status" value="1"/>
</dbReference>
<keyword evidence="9" id="KW-0732">Signal</keyword>
<evidence type="ECO:0000313" key="11">
    <source>
        <dbReference type="Proteomes" id="UP001264519"/>
    </source>
</evidence>
<evidence type="ECO:0000313" key="10">
    <source>
        <dbReference type="EMBL" id="MDR5867421.1"/>
    </source>
</evidence>
<feature type="transmembrane region" description="Helical" evidence="8">
    <location>
        <begin position="169"/>
        <end position="186"/>
    </location>
</feature>
<dbReference type="HAMAP" id="MF_01521">
    <property type="entry name" value="MntP_pump"/>
    <property type="match status" value="1"/>
</dbReference>
<feature type="transmembrane region" description="Helical" evidence="8">
    <location>
        <begin position="68"/>
        <end position="86"/>
    </location>
</feature>
<evidence type="ECO:0000256" key="3">
    <source>
        <dbReference type="ARBA" id="ARBA00022692"/>
    </source>
</evidence>
<name>A0ABU1G416_9GAMM</name>
<keyword evidence="3 8" id="KW-0812">Transmembrane</keyword>
<keyword evidence="1 8" id="KW-0813">Transport</keyword>
<dbReference type="Proteomes" id="UP001264519">
    <property type="component" value="Unassembled WGS sequence"/>
</dbReference>
<accession>A0ABU1G416</accession>
<dbReference type="EMBL" id="JARWAK010000009">
    <property type="protein sequence ID" value="MDR5867421.1"/>
    <property type="molecule type" value="Genomic_DNA"/>
</dbReference>